<dbReference type="Proteomes" id="UP000680206">
    <property type="component" value="Unassembled WGS sequence"/>
</dbReference>
<comment type="caution">
    <text evidence="1">The sequence shown here is derived from an EMBL/GenBank/DDBJ whole genome shotgun (WGS) entry which is preliminary data.</text>
</comment>
<keyword evidence="2" id="KW-1185">Reference proteome</keyword>
<dbReference type="EMBL" id="JAGEPF010000027">
    <property type="protein sequence ID" value="MBO2463362.1"/>
    <property type="molecule type" value="Genomic_DNA"/>
</dbReference>
<accession>A0ABS3S2Y7</accession>
<evidence type="ECO:0000313" key="2">
    <source>
        <dbReference type="Proteomes" id="UP000680206"/>
    </source>
</evidence>
<organism evidence="1 2">
    <name type="scientific">Actinomadura violacea</name>
    <dbReference type="NCBI Taxonomy" id="2819934"/>
    <lineage>
        <taxon>Bacteria</taxon>
        <taxon>Bacillati</taxon>
        <taxon>Actinomycetota</taxon>
        <taxon>Actinomycetes</taxon>
        <taxon>Streptosporangiales</taxon>
        <taxon>Thermomonosporaceae</taxon>
        <taxon>Actinomadura</taxon>
    </lineage>
</organism>
<reference evidence="1 2" key="1">
    <citation type="submission" date="2021-03" db="EMBL/GenBank/DDBJ databases">
        <title>Actinomadura violae sp. nov., isolated from lichen in Thailand.</title>
        <authorList>
            <person name="Kanchanasin P."/>
            <person name="Saeng-In P."/>
            <person name="Phongsopitanun W."/>
            <person name="Yuki M."/>
            <person name="Kudo T."/>
            <person name="Ohkuma M."/>
            <person name="Tanasupawat S."/>
        </authorList>
    </citation>
    <scope>NUCLEOTIDE SEQUENCE [LARGE SCALE GENOMIC DNA]</scope>
    <source>
        <strain evidence="1 2">LCR2-06</strain>
    </source>
</reference>
<proteinExistence type="predicted"/>
<sequence length="269" mass="30048">MPGLPEDRRRGALDDPDERARFAGLLAAGAVVLASDVLDMDERDPARGRIVPSTVRTDGAWLWTDRLTYYVREHGLAPQPEMRRHLAGPPPGPVTPERLDEIRAAMAYARPELPAPGPDARPLRGAATYRGRLYLDVVIREGDALLGSADPSDLALGFDPCSGFGERLRVRKTVPREELSGLFRRCAWVVVQGVRFPVDRRGADGVYAIPDVPKEHRHLLGNVRELDRGWWVADVRPEDADDFFHEEEHLPVGPGWREREPWSVRLPGA</sequence>
<dbReference type="RefSeq" id="WP_208248502.1">
    <property type="nucleotide sequence ID" value="NZ_JAGEPF010000027.1"/>
</dbReference>
<gene>
    <name evidence="1" type="ORF">J4709_37925</name>
</gene>
<evidence type="ECO:0000313" key="1">
    <source>
        <dbReference type="EMBL" id="MBO2463362.1"/>
    </source>
</evidence>
<name>A0ABS3S2Y7_9ACTN</name>
<protein>
    <submittedName>
        <fullName evidence="1">Uncharacterized protein</fullName>
    </submittedName>
</protein>